<organism evidence="1 2">
    <name type="scientific">Muricaecibacterium torontonense</name>
    <dbReference type="NCBI Taxonomy" id="3032871"/>
    <lineage>
        <taxon>Bacteria</taxon>
        <taxon>Bacillati</taxon>
        <taxon>Actinomycetota</taxon>
        <taxon>Coriobacteriia</taxon>
        <taxon>Coriobacteriales</taxon>
        <taxon>Atopobiaceae</taxon>
        <taxon>Muricaecibacterium</taxon>
    </lineage>
</organism>
<evidence type="ECO:0000313" key="2">
    <source>
        <dbReference type="Proteomes" id="UP000310263"/>
    </source>
</evidence>
<keyword evidence="2" id="KW-1185">Reference proteome</keyword>
<dbReference type="RefSeq" id="WP_136011641.1">
    <property type="nucleotide sequence ID" value="NZ_SRYE01000001.1"/>
</dbReference>
<proteinExistence type="predicted"/>
<gene>
    <name evidence="1" type="ORF">E5334_00380</name>
</gene>
<dbReference type="EMBL" id="SRYE01000001">
    <property type="protein sequence ID" value="TGY63015.1"/>
    <property type="molecule type" value="Genomic_DNA"/>
</dbReference>
<reference evidence="1 2" key="1">
    <citation type="submission" date="2019-04" db="EMBL/GenBank/DDBJ databases">
        <title>Microbes associate with the intestines of laboratory mice.</title>
        <authorList>
            <person name="Navarre W."/>
            <person name="Wong E."/>
            <person name="Huang K."/>
            <person name="Tropini C."/>
            <person name="Ng K."/>
            <person name="Yu B."/>
        </authorList>
    </citation>
    <scope>NUCLEOTIDE SEQUENCE [LARGE SCALE GENOMIC DNA]</scope>
    <source>
        <strain evidence="1 2">NM07_P-09</strain>
    </source>
</reference>
<name>A0A4S2F2K7_9ACTN</name>
<sequence length="250" mass="27118">MPKKATKEESAQSQGFEVPIDQETAGKILDSIYKKALNGIPKVSRSVDEMVNDYINKYPSTEEAAKSLTKWQIMKCGTSGFLSSLGGFITLPVAIPANISSVVYIQMRMIACIAKMGGYDIRSDQVQTMVYMCLTGTTMADLVMMGAIKFSQKSLEAAIKKIPGAALVKINQRIGFRFLTKFGEKGIINLGKMVPLAGGLVGGGLDVVSTNIIANYSIKMFLADKNSDYTSSTSEDDSDYDVVEVEIITE</sequence>
<dbReference type="Proteomes" id="UP000310263">
    <property type="component" value="Unassembled WGS sequence"/>
</dbReference>
<accession>A0A4S2F2K7</accession>
<comment type="caution">
    <text evidence="1">The sequence shown here is derived from an EMBL/GenBank/DDBJ whole genome shotgun (WGS) entry which is preliminary data.</text>
</comment>
<protein>
    <submittedName>
        <fullName evidence="1">EcsC family protein</fullName>
    </submittedName>
</protein>
<dbReference type="OrthoDB" id="1425703at2"/>
<evidence type="ECO:0000313" key="1">
    <source>
        <dbReference type="EMBL" id="TGY63015.1"/>
    </source>
</evidence>
<dbReference type="AlphaFoldDB" id="A0A4S2F2K7"/>